<name>A0A9R0Y090_TRITD</name>
<dbReference type="PANTHER" id="PTHR48020">
    <property type="entry name" value="PROTON MYO-INOSITOL COTRANSPORTER"/>
    <property type="match status" value="1"/>
</dbReference>
<keyword evidence="3" id="KW-0813">Transport</keyword>
<feature type="transmembrane region" description="Helical" evidence="7">
    <location>
        <begin position="98"/>
        <end position="121"/>
    </location>
</feature>
<feature type="transmembrane region" description="Helical" evidence="7">
    <location>
        <begin position="43"/>
        <end position="63"/>
    </location>
</feature>
<dbReference type="InterPro" id="IPR005829">
    <property type="entry name" value="Sugar_transporter_CS"/>
</dbReference>
<dbReference type="InterPro" id="IPR020846">
    <property type="entry name" value="MFS_dom"/>
</dbReference>
<dbReference type="Proteomes" id="UP000324705">
    <property type="component" value="Chromosome 6A"/>
</dbReference>
<keyword evidence="10" id="KW-1185">Reference proteome</keyword>
<evidence type="ECO:0000259" key="8">
    <source>
        <dbReference type="PROSITE" id="PS50850"/>
    </source>
</evidence>
<comment type="subcellular location">
    <subcellularLocation>
        <location evidence="1">Membrane</location>
        <topology evidence="1">Multi-pass membrane protein</topology>
    </subcellularLocation>
</comment>
<evidence type="ECO:0000313" key="9">
    <source>
        <dbReference type="EMBL" id="VAI45697.1"/>
    </source>
</evidence>
<dbReference type="GO" id="GO:0016020">
    <property type="term" value="C:membrane"/>
    <property type="evidence" value="ECO:0007669"/>
    <property type="project" value="UniProtKB-SubCell"/>
</dbReference>
<evidence type="ECO:0000256" key="7">
    <source>
        <dbReference type="SAM" id="Phobius"/>
    </source>
</evidence>
<feature type="transmembrane region" description="Helical" evidence="7">
    <location>
        <begin position="75"/>
        <end position="92"/>
    </location>
</feature>
<gene>
    <name evidence="9" type="ORF">TRITD_6Av1G089220</name>
</gene>
<evidence type="ECO:0000256" key="6">
    <source>
        <dbReference type="ARBA" id="ARBA00023136"/>
    </source>
</evidence>
<evidence type="ECO:0000256" key="4">
    <source>
        <dbReference type="ARBA" id="ARBA00022692"/>
    </source>
</evidence>
<dbReference type="Gene3D" id="1.20.1250.20">
    <property type="entry name" value="MFS general substrate transporter like domains"/>
    <property type="match status" value="1"/>
</dbReference>
<dbReference type="PROSITE" id="PS00216">
    <property type="entry name" value="SUGAR_TRANSPORT_1"/>
    <property type="match status" value="1"/>
</dbReference>
<protein>
    <recommendedName>
        <fullName evidence="8">Major facilitator superfamily (MFS) profile domain-containing protein</fullName>
    </recommendedName>
</protein>
<organism evidence="9 10">
    <name type="scientific">Triticum turgidum subsp. durum</name>
    <name type="common">Durum wheat</name>
    <name type="synonym">Triticum durum</name>
    <dbReference type="NCBI Taxonomy" id="4567"/>
    <lineage>
        <taxon>Eukaryota</taxon>
        <taxon>Viridiplantae</taxon>
        <taxon>Streptophyta</taxon>
        <taxon>Embryophyta</taxon>
        <taxon>Tracheophyta</taxon>
        <taxon>Spermatophyta</taxon>
        <taxon>Magnoliopsida</taxon>
        <taxon>Liliopsida</taxon>
        <taxon>Poales</taxon>
        <taxon>Poaceae</taxon>
        <taxon>BOP clade</taxon>
        <taxon>Pooideae</taxon>
        <taxon>Triticodae</taxon>
        <taxon>Triticeae</taxon>
        <taxon>Triticinae</taxon>
        <taxon>Triticum</taxon>
    </lineage>
</organism>
<evidence type="ECO:0000256" key="5">
    <source>
        <dbReference type="ARBA" id="ARBA00022989"/>
    </source>
</evidence>
<feature type="domain" description="Major facilitator superfamily (MFS) profile" evidence="8">
    <location>
        <begin position="7"/>
        <end position="236"/>
    </location>
</feature>
<dbReference type="Gramene" id="TRITD6Av1G089220.6">
    <property type="protein sequence ID" value="TRITD6Av1G089220.6"/>
    <property type="gene ID" value="TRITD6Av1G089220"/>
</dbReference>
<reference evidence="9 10" key="1">
    <citation type="submission" date="2017-09" db="EMBL/GenBank/DDBJ databases">
        <authorList>
            <consortium name="International Durum Wheat Genome Sequencing Consortium (IDWGSC)"/>
            <person name="Milanesi L."/>
        </authorList>
    </citation>
    <scope>NUCLEOTIDE SEQUENCE [LARGE SCALE GENOMIC DNA]</scope>
    <source>
        <strain evidence="10">cv. Svevo</strain>
    </source>
</reference>
<proteinExistence type="inferred from homology"/>
<dbReference type="GO" id="GO:0022857">
    <property type="term" value="F:transmembrane transporter activity"/>
    <property type="evidence" value="ECO:0007669"/>
    <property type="project" value="InterPro"/>
</dbReference>
<keyword evidence="4 7" id="KW-0812">Transmembrane</keyword>
<dbReference type="AlphaFoldDB" id="A0A9R0Y090"/>
<dbReference type="InterPro" id="IPR005828">
    <property type="entry name" value="MFS_sugar_transport-like"/>
</dbReference>
<keyword evidence="5 7" id="KW-1133">Transmembrane helix</keyword>
<sequence length="236" mass="25940">MSGAALVAIAASIGNLLQGWDNATIAGAVLYIKKEFQLENNPTVEGLIVAMSLIGATIITTFSGPVSDWVGRRPMLILSSLLYFLSGLIMLWSPNVYVLLLARLVDGFGIGLAVTLVPLYISETAPSEIRGRLNTLPQFSGSGGMFLSYCMVFGMSLLPSPDWRIMLGVLSVPSLFFFILTVFYLPESPRWLVSKGRMAEAKKVLQRLRGREDVSGLFFSLKTPYSFHLDCYRTLL</sequence>
<dbReference type="Pfam" id="PF00083">
    <property type="entry name" value="Sugar_tr"/>
    <property type="match status" value="1"/>
</dbReference>
<dbReference type="PROSITE" id="PS00217">
    <property type="entry name" value="SUGAR_TRANSPORT_2"/>
    <property type="match status" value="1"/>
</dbReference>
<evidence type="ECO:0000256" key="3">
    <source>
        <dbReference type="ARBA" id="ARBA00022448"/>
    </source>
</evidence>
<dbReference type="InterPro" id="IPR036259">
    <property type="entry name" value="MFS_trans_sf"/>
</dbReference>
<feature type="transmembrane region" description="Helical" evidence="7">
    <location>
        <begin position="165"/>
        <end position="185"/>
    </location>
</feature>
<evidence type="ECO:0000256" key="2">
    <source>
        <dbReference type="ARBA" id="ARBA00010992"/>
    </source>
</evidence>
<dbReference type="PANTHER" id="PTHR48020:SF35">
    <property type="entry name" value="SUGAR TRANSPORTER"/>
    <property type="match status" value="1"/>
</dbReference>
<dbReference type="InterPro" id="IPR050814">
    <property type="entry name" value="Myo-inositol_Transporter"/>
</dbReference>
<evidence type="ECO:0000313" key="10">
    <source>
        <dbReference type="Proteomes" id="UP000324705"/>
    </source>
</evidence>
<evidence type="ECO:0000256" key="1">
    <source>
        <dbReference type="ARBA" id="ARBA00004141"/>
    </source>
</evidence>
<feature type="transmembrane region" description="Helical" evidence="7">
    <location>
        <begin position="142"/>
        <end position="159"/>
    </location>
</feature>
<comment type="similarity">
    <text evidence="2">Belongs to the major facilitator superfamily. Sugar transporter (TC 2.A.1.1) family.</text>
</comment>
<dbReference type="PROSITE" id="PS50850">
    <property type="entry name" value="MFS"/>
    <property type="match status" value="1"/>
</dbReference>
<dbReference type="SUPFAM" id="SSF103473">
    <property type="entry name" value="MFS general substrate transporter"/>
    <property type="match status" value="1"/>
</dbReference>
<dbReference type="FunFam" id="1.20.1250.20:FF:000103">
    <property type="entry name" value="monosaccharide-sensing protein 2"/>
    <property type="match status" value="1"/>
</dbReference>
<dbReference type="EMBL" id="LT934121">
    <property type="protein sequence ID" value="VAI45697.1"/>
    <property type="molecule type" value="Genomic_DNA"/>
</dbReference>
<keyword evidence="6 7" id="KW-0472">Membrane</keyword>
<accession>A0A9R0Y090</accession>